<dbReference type="Proteomes" id="UP001303046">
    <property type="component" value="Unassembled WGS sequence"/>
</dbReference>
<proteinExistence type="predicted"/>
<keyword evidence="2" id="KW-1185">Reference proteome</keyword>
<evidence type="ECO:0000313" key="2">
    <source>
        <dbReference type="Proteomes" id="UP001303046"/>
    </source>
</evidence>
<organism evidence="1 2">
    <name type="scientific">Necator americanus</name>
    <name type="common">Human hookworm</name>
    <dbReference type="NCBI Taxonomy" id="51031"/>
    <lineage>
        <taxon>Eukaryota</taxon>
        <taxon>Metazoa</taxon>
        <taxon>Ecdysozoa</taxon>
        <taxon>Nematoda</taxon>
        <taxon>Chromadorea</taxon>
        <taxon>Rhabditida</taxon>
        <taxon>Rhabditina</taxon>
        <taxon>Rhabditomorpha</taxon>
        <taxon>Strongyloidea</taxon>
        <taxon>Ancylostomatidae</taxon>
        <taxon>Bunostominae</taxon>
        <taxon>Necator</taxon>
    </lineage>
</organism>
<gene>
    <name evidence="1" type="primary">Necator_chrIII.g12188</name>
    <name evidence="1" type="ORF">RB195_011422</name>
</gene>
<name>A0ABR1D2C4_NECAM</name>
<dbReference type="EMBL" id="JAVFWL010000003">
    <property type="protein sequence ID" value="KAK6744694.1"/>
    <property type="molecule type" value="Genomic_DNA"/>
</dbReference>
<protein>
    <recommendedName>
        <fullName evidence="3">Secreted protein</fullName>
    </recommendedName>
</protein>
<evidence type="ECO:0000313" key="1">
    <source>
        <dbReference type="EMBL" id="KAK6744694.1"/>
    </source>
</evidence>
<reference evidence="1 2" key="1">
    <citation type="submission" date="2023-08" db="EMBL/GenBank/DDBJ databases">
        <title>A Necator americanus chromosomal reference genome.</title>
        <authorList>
            <person name="Ilik V."/>
            <person name="Petrzelkova K.J."/>
            <person name="Pardy F."/>
            <person name="Fuh T."/>
            <person name="Niatou-Singa F.S."/>
            <person name="Gouil Q."/>
            <person name="Baker L."/>
            <person name="Ritchie M.E."/>
            <person name="Jex A.R."/>
            <person name="Gazzola D."/>
            <person name="Li H."/>
            <person name="Toshio Fujiwara R."/>
            <person name="Zhan B."/>
            <person name="Aroian R.V."/>
            <person name="Pafco B."/>
            <person name="Schwarz E.M."/>
        </authorList>
    </citation>
    <scope>NUCLEOTIDE SEQUENCE [LARGE SCALE GENOMIC DNA]</scope>
    <source>
        <strain evidence="1 2">Aroian</strain>
        <tissue evidence="1">Whole animal</tissue>
    </source>
</reference>
<sequence>MYYCLSILSPLSLCQLFFLIDSVFKSHFASRLCPLLFATLFLVTTRTSSTSRSSTPYVLGVETPFAPLDPAHLLHLSFLFVMLLQNCNDVASQINVPTFMKSNT</sequence>
<accession>A0ABR1D2C4</accession>
<comment type="caution">
    <text evidence="1">The sequence shown here is derived from an EMBL/GenBank/DDBJ whole genome shotgun (WGS) entry which is preliminary data.</text>
</comment>
<evidence type="ECO:0008006" key="3">
    <source>
        <dbReference type="Google" id="ProtNLM"/>
    </source>
</evidence>